<accession>A0ABV0KBK0</accession>
<evidence type="ECO:0000259" key="1">
    <source>
        <dbReference type="Pfam" id="PF19493"/>
    </source>
</evidence>
<dbReference type="Pfam" id="PF19493">
    <property type="entry name" value="Trypco1"/>
    <property type="match status" value="1"/>
</dbReference>
<dbReference type="Proteomes" id="UP001482513">
    <property type="component" value="Unassembled WGS sequence"/>
</dbReference>
<protein>
    <recommendedName>
        <fullName evidence="1">Trypsin-co-occurring domain-containing protein</fullName>
    </recommendedName>
</protein>
<evidence type="ECO:0000313" key="2">
    <source>
        <dbReference type="EMBL" id="MEP0950128.1"/>
    </source>
</evidence>
<organism evidence="2 3">
    <name type="scientific">Leptolyngbya subtilissima DQ-A4</name>
    <dbReference type="NCBI Taxonomy" id="2933933"/>
    <lineage>
        <taxon>Bacteria</taxon>
        <taxon>Bacillati</taxon>
        <taxon>Cyanobacteriota</taxon>
        <taxon>Cyanophyceae</taxon>
        <taxon>Leptolyngbyales</taxon>
        <taxon>Leptolyngbyaceae</taxon>
        <taxon>Leptolyngbya group</taxon>
        <taxon>Leptolyngbya</taxon>
    </lineage>
</organism>
<name>A0ABV0KBK0_9CYAN</name>
<reference evidence="2 3" key="1">
    <citation type="submission" date="2022-04" db="EMBL/GenBank/DDBJ databases">
        <title>Positive selection, recombination, and allopatry shape intraspecific diversity of widespread and dominant cyanobacteria.</title>
        <authorList>
            <person name="Wei J."/>
            <person name="Shu W."/>
            <person name="Hu C."/>
        </authorList>
    </citation>
    <scope>NUCLEOTIDE SEQUENCE [LARGE SCALE GENOMIC DNA]</scope>
    <source>
        <strain evidence="2 3">DQ-A4</strain>
    </source>
</reference>
<comment type="caution">
    <text evidence="2">The sequence shown here is derived from an EMBL/GenBank/DDBJ whole genome shotgun (WGS) entry which is preliminary data.</text>
</comment>
<proteinExistence type="predicted"/>
<keyword evidence="3" id="KW-1185">Reference proteome</keyword>
<sequence>MALTLDDKMTLECGVKVAGEARVPYLTKGTADANLKITVECSFLRKAEASALEGSSCQTV</sequence>
<evidence type="ECO:0000313" key="3">
    <source>
        <dbReference type="Proteomes" id="UP001482513"/>
    </source>
</evidence>
<feature type="domain" description="Trypsin-co-occurring" evidence="1">
    <location>
        <begin position="7"/>
        <end position="42"/>
    </location>
</feature>
<dbReference type="InterPro" id="IPR045794">
    <property type="entry name" value="Trypco1"/>
</dbReference>
<dbReference type="NCBIfam" id="NF041216">
    <property type="entry name" value="CU044_2847_fam"/>
    <property type="match status" value="1"/>
</dbReference>
<dbReference type="RefSeq" id="WP_190707502.1">
    <property type="nucleotide sequence ID" value="NZ_JAMPKX010000020.1"/>
</dbReference>
<gene>
    <name evidence="2" type="ORF">NC992_24860</name>
</gene>
<dbReference type="EMBL" id="JAMPKX010000020">
    <property type="protein sequence ID" value="MEP0950128.1"/>
    <property type="molecule type" value="Genomic_DNA"/>
</dbReference>